<accession>A0ABN0V4P6</accession>
<evidence type="ECO:0000313" key="2">
    <source>
        <dbReference type="Proteomes" id="UP001500967"/>
    </source>
</evidence>
<protein>
    <submittedName>
        <fullName evidence="1">Uncharacterized protein</fullName>
    </submittedName>
</protein>
<comment type="caution">
    <text evidence="1">The sequence shown here is derived from an EMBL/GenBank/DDBJ whole genome shotgun (WGS) entry which is preliminary data.</text>
</comment>
<evidence type="ECO:0000313" key="1">
    <source>
        <dbReference type="EMBL" id="GAA0275216.1"/>
    </source>
</evidence>
<dbReference type="EMBL" id="BAAAGX010000033">
    <property type="protein sequence ID" value="GAA0275216.1"/>
    <property type="molecule type" value="Genomic_DNA"/>
</dbReference>
<keyword evidence="2" id="KW-1185">Reference proteome</keyword>
<organism evidence="1 2">
    <name type="scientific">Cryptosporangium japonicum</name>
    <dbReference type="NCBI Taxonomy" id="80872"/>
    <lineage>
        <taxon>Bacteria</taxon>
        <taxon>Bacillati</taxon>
        <taxon>Actinomycetota</taxon>
        <taxon>Actinomycetes</taxon>
        <taxon>Cryptosporangiales</taxon>
        <taxon>Cryptosporangiaceae</taxon>
        <taxon>Cryptosporangium</taxon>
    </lineage>
</organism>
<sequence length="459" mass="48486">MTTPTTPVDLSGSDVDAVLSAYRGLALKETRALRRRQGAPQHAPRLEEAQVYWSLLDVAAVLRGDLAVGLKALDDARREAGVEPAGSSVPAPVKPEEMTAADRDVLDRATHLAITVAEDLRNLGGAAILKNTFGGAKSITGAVLDVLEKVGVVLRQVFDATTLGTVPPKELRSGFVLSATLPAGFVALASGIPGKVPCIRVRPGAVRTGDPKQAAKELVPALLHEASHVLPTLSTLDLAYRDTVAFRLLPLTFRPANAAHFEQAAIEMLELPGSLLTGLDRKVSFSGADDLDPAALSAVDRAAAILQVRVVRAWVYSFRLSGSGISRVTDEPRALFDDVAGAPLGNIPWSLRQEIYDDLFEGAAALMRILKDEKVPGENASGALAALRTEAGTAKSAPTISAASIVDRTIDRMLADLNAAGRLAFPDALRRLIQGCHRLESKALGDALGAHFEAWGARP</sequence>
<reference evidence="1 2" key="1">
    <citation type="journal article" date="2019" name="Int. J. Syst. Evol. Microbiol.">
        <title>The Global Catalogue of Microorganisms (GCM) 10K type strain sequencing project: providing services to taxonomists for standard genome sequencing and annotation.</title>
        <authorList>
            <consortium name="The Broad Institute Genomics Platform"/>
            <consortium name="The Broad Institute Genome Sequencing Center for Infectious Disease"/>
            <person name="Wu L."/>
            <person name="Ma J."/>
        </authorList>
    </citation>
    <scope>NUCLEOTIDE SEQUENCE [LARGE SCALE GENOMIC DNA]</scope>
    <source>
        <strain evidence="1 2">JCM 10425</strain>
    </source>
</reference>
<name>A0ABN0V4P6_9ACTN</name>
<dbReference type="Proteomes" id="UP001500967">
    <property type="component" value="Unassembled WGS sequence"/>
</dbReference>
<gene>
    <name evidence="1" type="ORF">GCM10009539_73740</name>
</gene>
<proteinExistence type="predicted"/>